<dbReference type="HOGENOM" id="CLU_2451367_0_0_10"/>
<dbReference type="Proteomes" id="UP000032726">
    <property type="component" value="Chromosome"/>
</dbReference>
<dbReference type="AlphaFoldDB" id="A0A0D5YPM0"/>
<evidence type="ECO:0000313" key="2">
    <source>
        <dbReference type="Proteomes" id="UP000032726"/>
    </source>
</evidence>
<keyword evidence="2" id="KW-1185">Reference proteome</keyword>
<gene>
    <name evidence="1" type="ORF">VC82_136</name>
</gene>
<evidence type="ECO:0000313" key="1">
    <source>
        <dbReference type="EMBL" id="AKA33828.1"/>
    </source>
</evidence>
<reference evidence="1 2" key="1">
    <citation type="submission" date="2015-03" db="EMBL/GenBank/DDBJ databases">
        <title>Complete genome sequence of Muricauda lutaonensis CC-HSB-11T, isolated from a coastal hot spring.</title>
        <authorList>
            <person name="Kim K.M."/>
        </authorList>
    </citation>
    <scope>NUCLEOTIDE SEQUENCE [LARGE SCALE GENOMIC DNA]</scope>
    <source>
        <strain evidence="1 2">CC-HSB-11</strain>
    </source>
</reference>
<proteinExistence type="predicted"/>
<sequence>MFYSDSPVSEERLEEMKSECEELYIDAIKKIGQLHSIFPFIAFSFHSDAGFLTISNNDDYKFYTEKVKNLSDAIQSILEHLDTTKTHPF</sequence>
<accession>A0A0D5YPM0</accession>
<dbReference type="EMBL" id="CP011071">
    <property type="protein sequence ID" value="AKA33828.1"/>
    <property type="molecule type" value="Genomic_DNA"/>
</dbReference>
<name>A0A0D5YPM0_9FLAO</name>
<protein>
    <submittedName>
        <fullName evidence="1">Uncharacterized protein</fullName>
    </submittedName>
</protein>
<dbReference type="KEGG" id="mlt:VC82_136"/>
<organism evidence="1 2">
    <name type="scientific">Flagellimonas lutaonensis</name>
    <dbReference type="NCBI Taxonomy" id="516051"/>
    <lineage>
        <taxon>Bacteria</taxon>
        <taxon>Pseudomonadati</taxon>
        <taxon>Bacteroidota</taxon>
        <taxon>Flavobacteriia</taxon>
        <taxon>Flavobacteriales</taxon>
        <taxon>Flavobacteriaceae</taxon>
        <taxon>Flagellimonas</taxon>
    </lineage>
</organism>